<accession>A0A8J2PUU9</accession>
<sequence>MNSVKENGRKSKIFKIDSNSNNIINKWGKFNSSELNFEKCRNNLLDKFENLANQFAAGWKYHISNTDGIKEAWINFEDFYSEICLLAIERQLVPPVHGEIESHDITGLLPSYTITDEYRTPEQCDELLIKNVNALASKLSPNWTSAITNISNTSKAWNEFKHYFQQICAHDRSSKFFIFSFFYHFN</sequence>
<gene>
    <name evidence="1" type="ORF">CJOHNSTONI_LOCUS6577</name>
</gene>
<name>A0A8J2PUU9_9BILA</name>
<keyword evidence="2" id="KW-1185">Reference proteome</keyword>
<organism evidence="1 2">
    <name type="scientific">Cercopithifilaria johnstoni</name>
    <dbReference type="NCBI Taxonomy" id="2874296"/>
    <lineage>
        <taxon>Eukaryota</taxon>
        <taxon>Metazoa</taxon>
        <taxon>Ecdysozoa</taxon>
        <taxon>Nematoda</taxon>
        <taxon>Chromadorea</taxon>
        <taxon>Rhabditida</taxon>
        <taxon>Spirurina</taxon>
        <taxon>Spiruromorpha</taxon>
        <taxon>Filarioidea</taxon>
        <taxon>Onchocercidae</taxon>
        <taxon>Cercopithifilaria</taxon>
    </lineage>
</organism>
<reference evidence="1" key="1">
    <citation type="submission" date="2021-09" db="EMBL/GenBank/DDBJ databases">
        <authorList>
            <consortium name="Pathogen Informatics"/>
        </authorList>
    </citation>
    <scope>NUCLEOTIDE SEQUENCE</scope>
</reference>
<dbReference type="AlphaFoldDB" id="A0A8J2PUU9"/>
<evidence type="ECO:0000313" key="2">
    <source>
        <dbReference type="Proteomes" id="UP000746747"/>
    </source>
</evidence>
<comment type="caution">
    <text evidence="1">The sequence shown here is derived from an EMBL/GenBank/DDBJ whole genome shotgun (WGS) entry which is preliminary data.</text>
</comment>
<proteinExistence type="predicted"/>
<dbReference type="Proteomes" id="UP000746747">
    <property type="component" value="Unassembled WGS sequence"/>
</dbReference>
<protein>
    <submittedName>
        <fullName evidence="1">Uncharacterized protein</fullName>
    </submittedName>
</protein>
<dbReference type="OrthoDB" id="5868887at2759"/>
<evidence type="ECO:0000313" key="1">
    <source>
        <dbReference type="EMBL" id="CAG9536678.1"/>
    </source>
</evidence>
<dbReference type="EMBL" id="CAKAEH010001475">
    <property type="protein sequence ID" value="CAG9536678.1"/>
    <property type="molecule type" value="Genomic_DNA"/>
</dbReference>